<dbReference type="RefSeq" id="WP_034895106.1">
    <property type="nucleotide sequence ID" value="NZ_JRUQ01000045.1"/>
</dbReference>
<evidence type="ECO:0000313" key="1">
    <source>
        <dbReference type="EMBL" id="KGT91533.1"/>
    </source>
</evidence>
<comment type="caution">
    <text evidence="1">The sequence shown here is derived from an EMBL/GenBank/DDBJ whole genome shotgun (WGS) entry which is preliminary data.</text>
</comment>
<name>A0A0A4A107_9GAMM</name>
<evidence type="ECO:0000313" key="2">
    <source>
        <dbReference type="Proteomes" id="UP000030351"/>
    </source>
</evidence>
<sequence>MAWGVQTWDAAGKPNNYGLVPVSLLGNIELAAEQVSGSWSFSVPSGYRIDYIHVAKTITYTATRRLITISGSTISISQAGASAYGFGTEMAYNAFLCVFIRND</sequence>
<dbReference type="OrthoDB" id="6445206at2"/>
<protein>
    <submittedName>
        <fullName evidence="1">Uncharacterized protein</fullName>
    </submittedName>
</protein>
<accession>A0A0A4A107</accession>
<dbReference type="eggNOG" id="ENOG502ZDZD">
    <property type="taxonomic scope" value="Bacteria"/>
</dbReference>
<proteinExistence type="predicted"/>
<dbReference type="Proteomes" id="UP000030351">
    <property type="component" value="Unassembled WGS sequence"/>
</dbReference>
<keyword evidence="2" id="KW-1185">Reference proteome</keyword>
<dbReference type="STRING" id="371042.NG99_16015"/>
<dbReference type="EMBL" id="JRUQ01000045">
    <property type="protein sequence ID" value="KGT91533.1"/>
    <property type="molecule type" value="Genomic_DNA"/>
</dbReference>
<gene>
    <name evidence="1" type="ORF">NG99_16015</name>
</gene>
<dbReference type="AlphaFoldDB" id="A0A0A4A107"/>
<organism evidence="1 2">
    <name type="scientific">Erwinia typographi</name>
    <dbReference type="NCBI Taxonomy" id="371042"/>
    <lineage>
        <taxon>Bacteria</taxon>
        <taxon>Pseudomonadati</taxon>
        <taxon>Pseudomonadota</taxon>
        <taxon>Gammaproteobacteria</taxon>
        <taxon>Enterobacterales</taxon>
        <taxon>Erwiniaceae</taxon>
        <taxon>Erwinia</taxon>
    </lineage>
</organism>
<reference evidence="1 2" key="1">
    <citation type="submission" date="2014-10" db="EMBL/GenBank/DDBJ databases">
        <title>Genome sequence of Erwinia typographi M043b.</title>
        <authorList>
            <person name="Chan K.-G."/>
            <person name="Tan W.-S."/>
        </authorList>
    </citation>
    <scope>NUCLEOTIDE SEQUENCE [LARGE SCALE GENOMIC DNA]</scope>
    <source>
        <strain evidence="1 2">M043b</strain>
    </source>
</reference>